<evidence type="ECO:0000313" key="2">
    <source>
        <dbReference type="EMBL" id="RUT30961.1"/>
    </source>
</evidence>
<gene>
    <name evidence="2" type="ORF">EMQ25_08760</name>
</gene>
<keyword evidence="3" id="KW-1185">Reference proteome</keyword>
<dbReference type="AlphaFoldDB" id="A0A433XA42"/>
<evidence type="ECO:0000313" key="3">
    <source>
        <dbReference type="Proteomes" id="UP000281547"/>
    </source>
</evidence>
<sequence length="90" mass="9056">MTLSITEEGASAAAPQTMSTTRAVLGALPAIFLVLGYAWGTIATIGWVIAMVLGGSVLAFALVGLPGVALGGWITLGFVRSAIAGEREHG</sequence>
<comment type="caution">
    <text evidence="2">The sequence shown here is derived from an EMBL/GenBank/DDBJ whole genome shotgun (WGS) entry which is preliminary data.</text>
</comment>
<dbReference type="RefSeq" id="WP_127188207.1">
    <property type="nucleotide sequence ID" value="NZ_RZNJ01000003.1"/>
</dbReference>
<keyword evidence="1" id="KW-1133">Transmembrane helix</keyword>
<keyword evidence="1" id="KW-0812">Transmembrane</keyword>
<name>A0A433XA42_9HYPH</name>
<proteinExistence type="predicted"/>
<feature type="transmembrane region" description="Helical" evidence="1">
    <location>
        <begin position="56"/>
        <end position="79"/>
    </location>
</feature>
<reference evidence="2 3" key="1">
    <citation type="journal article" date="2016" name="Int. J. Syst. Evol. Microbiol.">
        <title>Arsenicitalea aurantiaca gen. nov., sp. nov., a new member of the family Hyphomicrobiaceae, isolated from high-arsenic sediment.</title>
        <authorList>
            <person name="Mu Y."/>
            <person name="Zhou L."/>
            <person name="Zeng X.C."/>
            <person name="Liu L."/>
            <person name="Pan Y."/>
            <person name="Chen X."/>
            <person name="Wang J."/>
            <person name="Li S."/>
            <person name="Li W.J."/>
            <person name="Wang Y."/>
        </authorList>
    </citation>
    <scope>NUCLEOTIDE SEQUENCE [LARGE SCALE GENOMIC DNA]</scope>
    <source>
        <strain evidence="2 3">42-50</strain>
    </source>
</reference>
<dbReference type="Proteomes" id="UP000281547">
    <property type="component" value="Unassembled WGS sequence"/>
</dbReference>
<keyword evidence="1" id="KW-0472">Membrane</keyword>
<evidence type="ECO:0000256" key="1">
    <source>
        <dbReference type="SAM" id="Phobius"/>
    </source>
</evidence>
<protein>
    <submittedName>
        <fullName evidence="2">Uncharacterized protein</fullName>
    </submittedName>
</protein>
<feature type="transmembrane region" description="Helical" evidence="1">
    <location>
        <begin position="24"/>
        <end position="50"/>
    </location>
</feature>
<organism evidence="2 3">
    <name type="scientific">Arsenicitalea aurantiaca</name>
    <dbReference type="NCBI Taxonomy" id="1783274"/>
    <lineage>
        <taxon>Bacteria</taxon>
        <taxon>Pseudomonadati</taxon>
        <taxon>Pseudomonadota</taxon>
        <taxon>Alphaproteobacteria</taxon>
        <taxon>Hyphomicrobiales</taxon>
        <taxon>Devosiaceae</taxon>
        <taxon>Arsenicitalea</taxon>
    </lineage>
</organism>
<dbReference type="EMBL" id="RZNJ01000003">
    <property type="protein sequence ID" value="RUT30961.1"/>
    <property type="molecule type" value="Genomic_DNA"/>
</dbReference>
<accession>A0A433XA42</accession>